<feature type="transmembrane region" description="Helical" evidence="1">
    <location>
        <begin position="12"/>
        <end position="34"/>
    </location>
</feature>
<evidence type="ECO:0000313" key="2">
    <source>
        <dbReference type="EMBL" id="SNW62343.1"/>
    </source>
</evidence>
<accession>A0A2I2L485</accession>
<proteinExistence type="predicted"/>
<dbReference type="KEGG" id="vg:35382227"/>
<name>A0A2I2L485_9VIRU</name>
<keyword evidence="3" id="KW-1185">Reference proteome</keyword>
<evidence type="ECO:0000256" key="1">
    <source>
        <dbReference type="SAM" id="Phobius"/>
    </source>
</evidence>
<dbReference type="RefSeq" id="YP_009448645.1">
    <property type="nucleotide sequence ID" value="NC_036594.1"/>
</dbReference>
<dbReference type="EMBL" id="LT906555">
    <property type="protein sequence ID" value="SNW62343.1"/>
    <property type="molecule type" value="Genomic_DNA"/>
</dbReference>
<keyword evidence="1" id="KW-1133">Transmembrane helix</keyword>
<dbReference type="Proteomes" id="UP000236316">
    <property type="component" value="Segment"/>
</dbReference>
<sequence length="172" mass="19807">MSSSKGKTILSWIVFIIIIFSSFALFGLSIYWIVDYENELALPTDNCSILDVPECIIIDNNILYKLILDVPNCGNQTIVTQTRRKTITNCHDYVSTLLNTTIPCVLENCKIIERRHGSFLIVPITLMLSIALSYILICSCINKDCCGRRRLKFDRYRDIMRDFNNKKDNIEV</sequence>
<dbReference type="GeneID" id="35382227"/>
<organism evidence="2">
    <name type="scientific">Orpheovirus IHUMI-LCC2</name>
    <dbReference type="NCBI Taxonomy" id="2023057"/>
    <lineage>
        <taxon>Viruses</taxon>
        <taxon>Varidnaviria</taxon>
        <taxon>Bamfordvirae</taxon>
        <taxon>Nucleocytoviricota</taxon>
        <taxon>Megaviricetes</taxon>
        <taxon>Pimascovirales</taxon>
        <taxon>Ocovirineae</taxon>
        <taxon>Orpheoviridae</taxon>
        <taxon>Alphaorpheovirus</taxon>
        <taxon>Alphaorpheovirus massiliense</taxon>
    </lineage>
</organism>
<feature type="transmembrane region" description="Helical" evidence="1">
    <location>
        <begin position="120"/>
        <end position="142"/>
    </location>
</feature>
<evidence type="ECO:0000313" key="3">
    <source>
        <dbReference type="Proteomes" id="UP000236316"/>
    </source>
</evidence>
<gene>
    <name evidence="2" type="ORF">ORPV_439</name>
</gene>
<protein>
    <submittedName>
        <fullName evidence="2">Transmembrane domain-containing protein</fullName>
    </submittedName>
</protein>
<keyword evidence="1" id="KW-0472">Membrane</keyword>
<reference evidence="2" key="1">
    <citation type="submission" date="2017-08" db="EMBL/GenBank/DDBJ databases">
        <authorList>
            <consortium name="Urmite Genomes"/>
        </authorList>
    </citation>
    <scope>NUCLEOTIDE SEQUENCE [LARGE SCALE GENOMIC DNA]</scope>
    <source>
        <strain evidence="2">IHUMI-LCC2</strain>
    </source>
</reference>
<keyword evidence="1 2" id="KW-0812">Transmembrane</keyword>